<comment type="caution">
    <text evidence="4">The sequence shown here is derived from an EMBL/GenBank/DDBJ whole genome shotgun (WGS) entry which is preliminary data.</text>
</comment>
<evidence type="ECO:0000256" key="2">
    <source>
        <dbReference type="ARBA" id="ARBA00022679"/>
    </source>
</evidence>
<dbReference type="EMBL" id="NRRL01000100">
    <property type="protein sequence ID" value="MBK1670554.1"/>
    <property type="molecule type" value="Genomic_DNA"/>
</dbReference>
<evidence type="ECO:0000256" key="1">
    <source>
        <dbReference type="ARBA" id="ARBA00022676"/>
    </source>
</evidence>
<keyword evidence="1" id="KW-0328">Glycosyltransferase</keyword>
<organism evidence="4 5">
    <name type="scientific">Rhodovibrio sodomensis</name>
    <dbReference type="NCBI Taxonomy" id="1088"/>
    <lineage>
        <taxon>Bacteria</taxon>
        <taxon>Pseudomonadati</taxon>
        <taxon>Pseudomonadota</taxon>
        <taxon>Alphaproteobacteria</taxon>
        <taxon>Rhodospirillales</taxon>
        <taxon>Rhodovibrionaceae</taxon>
        <taxon>Rhodovibrio</taxon>
    </lineage>
</organism>
<dbReference type="PANTHER" id="PTHR12526:SF510">
    <property type="entry name" value="D-INOSITOL 3-PHOSPHATE GLYCOSYLTRANSFERASE"/>
    <property type="match status" value="1"/>
</dbReference>
<reference evidence="4 5" key="1">
    <citation type="journal article" date="2020" name="Microorganisms">
        <title>Osmotic Adaptation and Compatible Solute Biosynthesis of Phototrophic Bacteria as Revealed from Genome Analyses.</title>
        <authorList>
            <person name="Imhoff J.F."/>
            <person name="Rahn T."/>
            <person name="Kunzel S."/>
            <person name="Keller A."/>
            <person name="Neulinger S.C."/>
        </authorList>
    </citation>
    <scope>NUCLEOTIDE SEQUENCE [LARGE SCALE GENOMIC DNA]</scope>
    <source>
        <strain evidence="4 5">DSM 9895</strain>
    </source>
</reference>
<protein>
    <recommendedName>
        <fullName evidence="3">Glycosyltransferase subfamily 4-like N-terminal domain-containing protein</fullName>
    </recommendedName>
</protein>
<dbReference type="Proteomes" id="UP001296873">
    <property type="component" value="Unassembled WGS sequence"/>
</dbReference>
<proteinExistence type="predicted"/>
<dbReference type="RefSeq" id="WP_200342921.1">
    <property type="nucleotide sequence ID" value="NZ_NRRL01000100.1"/>
</dbReference>
<accession>A0ABS1DJA8</accession>
<feature type="domain" description="Glycosyltransferase subfamily 4-like N-terminal" evidence="3">
    <location>
        <begin position="28"/>
        <end position="197"/>
    </location>
</feature>
<name>A0ABS1DJA8_9PROT</name>
<sequence length="430" mass="45177">MTHPAAATQGTDPAMPRVGILIGSLEAGGAQRVALALAHDLLFDGWEVRLLLLNPEREMALPGSSEAQQALEARLTVLGGSSVRAGTLSKSLRFPRLHRRLAAAVAAHRLDVVVSFMERANLLNLLGNRAVPRIVSVRKQISVALADKSAFKRTLVVRAYPLLLRRAAAIVLNAHGSATEFARRFGLPADRLSVIPNPVAPDVATRARETPDGPGDDMLGPETIVAVGRLVAAKGQVPLLRAFAAVRAACPDARLVIVGDGPLRDRLSNLADELGVAPAVRLAGFQANPYPWIAGAGVVALPSRAEGFPNALLEAMYLGRACVAADCPSGPRELLAPDTSVDRVAAGLEMTDAGILVPPMPPADLDAAAPLTSAEQALSEALTRLLRDTALRQRLERGASARATAFTPERATAAWQAVIAESLSARGPTR</sequence>
<dbReference type="Pfam" id="PF13692">
    <property type="entry name" value="Glyco_trans_1_4"/>
    <property type="match status" value="1"/>
</dbReference>
<evidence type="ECO:0000313" key="5">
    <source>
        <dbReference type="Proteomes" id="UP001296873"/>
    </source>
</evidence>
<dbReference type="PANTHER" id="PTHR12526">
    <property type="entry name" value="GLYCOSYLTRANSFERASE"/>
    <property type="match status" value="1"/>
</dbReference>
<gene>
    <name evidence="4" type="ORF">CKO28_21260</name>
</gene>
<dbReference type="CDD" id="cd03811">
    <property type="entry name" value="GT4_GT28_WabH-like"/>
    <property type="match status" value="1"/>
</dbReference>
<dbReference type="SUPFAM" id="SSF53756">
    <property type="entry name" value="UDP-Glycosyltransferase/glycogen phosphorylase"/>
    <property type="match status" value="1"/>
</dbReference>
<dbReference type="Pfam" id="PF13579">
    <property type="entry name" value="Glyco_trans_4_4"/>
    <property type="match status" value="1"/>
</dbReference>
<dbReference type="InterPro" id="IPR028098">
    <property type="entry name" value="Glyco_trans_4-like_N"/>
</dbReference>
<evidence type="ECO:0000313" key="4">
    <source>
        <dbReference type="EMBL" id="MBK1670554.1"/>
    </source>
</evidence>
<dbReference type="Gene3D" id="3.40.50.2000">
    <property type="entry name" value="Glycogen Phosphorylase B"/>
    <property type="match status" value="2"/>
</dbReference>
<keyword evidence="5" id="KW-1185">Reference proteome</keyword>
<keyword evidence="2" id="KW-0808">Transferase</keyword>
<evidence type="ECO:0000259" key="3">
    <source>
        <dbReference type="Pfam" id="PF13579"/>
    </source>
</evidence>